<accession>A0ABU1IQU0</accession>
<gene>
    <name evidence="2" type="ORF">JOE21_002310</name>
</gene>
<organism evidence="2 3">
    <name type="scientific">Desmospora profundinema</name>
    <dbReference type="NCBI Taxonomy" id="1571184"/>
    <lineage>
        <taxon>Bacteria</taxon>
        <taxon>Bacillati</taxon>
        <taxon>Bacillota</taxon>
        <taxon>Bacilli</taxon>
        <taxon>Bacillales</taxon>
        <taxon>Thermoactinomycetaceae</taxon>
        <taxon>Desmospora</taxon>
    </lineage>
</organism>
<name>A0ABU1IQU0_9BACL</name>
<protein>
    <submittedName>
        <fullName evidence="2">Uncharacterized protein</fullName>
    </submittedName>
</protein>
<feature type="compositionally biased region" description="Basic and acidic residues" evidence="1">
    <location>
        <begin position="1"/>
        <end position="11"/>
    </location>
</feature>
<sequence>MLTMNDKKAQPNDKQSLLDANGYEVYNRGGYRFNSGCREGDPL</sequence>
<comment type="caution">
    <text evidence="2">The sequence shown here is derived from an EMBL/GenBank/DDBJ whole genome shotgun (WGS) entry which is preliminary data.</text>
</comment>
<dbReference type="EMBL" id="JAVDQG010000004">
    <property type="protein sequence ID" value="MDR6226304.1"/>
    <property type="molecule type" value="Genomic_DNA"/>
</dbReference>
<proteinExistence type="predicted"/>
<dbReference type="Proteomes" id="UP001185012">
    <property type="component" value="Unassembled WGS sequence"/>
</dbReference>
<keyword evidence="3" id="KW-1185">Reference proteome</keyword>
<evidence type="ECO:0000313" key="3">
    <source>
        <dbReference type="Proteomes" id="UP001185012"/>
    </source>
</evidence>
<evidence type="ECO:0000256" key="1">
    <source>
        <dbReference type="SAM" id="MobiDB-lite"/>
    </source>
</evidence>
<feature type="region of interest" description="Disordered" evidence="1">
    <location>
        <begin position="1"/>
        <end position="21"/>
    </location>
</feature>
<evidence type="ECO:0000313" key="2">
    <source>
        <dbReference type="EMBL" id="MDR6226304.1"/>
    </source>
</evidence>
<reference evidence="2 3" key="1">
    <citation type="submission" date="2023-07" db="EMBL/GenBank/DDBJ databases">
        <title>Genomic Encyclopedia of Type Strains, Phase IV (KMG-IV): sequencing the most valuable type-strain genomes for metagenomic binning, comparative biology and taxonomic classification.</title>
        <authorList>
            <person name="Goeker M."/>
        </authorList>
    </citation>
    <scope>NUCLEOTIDE SEQUENCE [LARGE SCALE GENOMIC DNA]</scope>
    <source>
        <strain evidence="2 3">DSM 45903</strain>
    </source>
</reference>